<reference evidence="2 3" key="1">
    <citation type="submission" date="2017-11" db="EMBL/GenBank/DDBJ databases">
        <title>Draft Genome Sequence of Sporolactobacillus inulinus NBRC 111894 Isolated from Koso, a Japanese Sugar-Vegetable Fermented Beverage.</title>
        <authorList>
            <person name="Chiou T.Y."/>
            <person name="Oshima K."/>
            <person name="Suda W."/>
            <person name="Hattori M."/>
            <person name="Takahashi T."/>
        </authorList>
    </citation>
    <scope>NUCLEOTIDE SEQUENCE [LARGE SCALE GENOMIC DNA]</scope>
    <source>
        <strain evidence="2 3">NBRC111894</strain>
    </source>
</reference>
<evidence type="ECO:0000313" key="3">
    <source>
        <dbReference type="Proteomes" id="UP000319716"/>
    </source>
</evidence>
<evidence type="ECO:0000313" key="2">
    <source>
        <dbReference type="EMBL" id="GAY74661.1"/>
    </source>
</evidence>
<organism evidence="2 3">
    <name type="scientific">Sporolactobacillus inulinus</name>
    <dbReference type="NCBI Taxonomy" id="2078"/>
    <lineage>
        <taxon>Bacteria</taxon>
        <taxon>Bacillati</taxon>
        <taxon>Bacillota</taxon>
        <taxon>Bacilli</taxon>
        <taxon>Bacillales</taxon>
        <taxon>Sporolactobacillaceae</taxon>
        <taxon>Sporolactobacillus</taxon>
    </lineage>
</organism>
<dbReference type="EMBL" id="BEXB01000001">
    <property type="protein sequence ID" value="GAY74661.1"/>
    <property type="molecule type" value="Genomic_DNA"/>
</dbReference>
<keyword evidence="1" id="KW-0812">Transmembrane</keyword>
<keyword evidence="1" id="KW-0472">Membrane</keyword>
<proteinExistence type="predicted"/>
<protein>
    <submittedName>
        <fullName evidence="2">Uncharacterized protein</fullName>
    </submittedName>
</protein>
<dbReference type="AlphaFoldDB" id="A0A4Y1Z6Y2"/>
<feature type="transmembrane region" description="Helical" evidence="1">
    <location>
        <begin position="12"/>
        <end position="31"/>
    </location>
</feature>
<comment type="caution">
    <text evidence="2">The sequence shown here is derived from an EMBL/GenBank/DDBJ whole genome shotgun (WGS) entry which is preliminary data.</text>
</comment>
<dbReference type="Proteomes" id="UP000319716">
    <property type="component" value="Unassembled WGS sequence"/>
</dbReference>
<accession>A0A4Y1Z6Y2</accession>
<name>A0A4Y1Z6Y2_9BACL</name>
<sequence>MIPDLQPNFNFGLLFGILISALLLFIAFLQLRRIKMSKAAQHDMQNDPIEIKKYRFRSDTTVKRRISKFQPPNIPYVVQSIVFKN</sequence>
<evidence type="ECO:0000256" key="1">
    <source>
        <dbReference type="SAM" id="Phobius"/>
    </source>
</evidence>
<gene>
    <name evidence="2" type="ORF">NBRC111894_215</name>
</gene>
<keyword evidence="1" id="KW-1133">Transmembrane helix</keyword>